<feature type="domain" description="DUF4771" evidence="2">
    <location>
        <begin position="603"/>
        <end position="754"/>
    </location>
</feature>
<dbReference type="Pfam" id="PF15995">
    <property type="entry name" value="DUF4771"/>
    <property type="match status" value="1"/>
</dbReference>
<feature type="region of interest" description="Disordered" evidence="1">
    <location>
        <begin position="391"/>
        <end position="422"/>
    </location>
</feature>
<protein>
    <recommendedName>
        <fullName evidence="2">DUF4771 domain-containing protein</fullName>
    </recommendedName>
</protein>
<evidence type="ECO:0000256" key="1">
    <source>
        <dbReference type="SAM" id="MobiDB-lite"/>
    </source>
</evidence>
<dbReference type="EMBL" id="QKKF02033837">
    <property type="protein sequence ID" value="RZF33506.1"/>
    <property type="molecule type" value="Genomic_DNA"/>
</dbReference>
<sequence>MAENVCNVFDRGCFHCAKSQNKPGIENRKTRVSKMVYHYPEIGSLLIQETTTQVEIKPKEFPKKMIKADKPVEVSKVDKPAPNFDLDHEQPVKLKHCWSGITFIDEKYERERENAYRANLKIVLANRRRWTRMQKTIEGQIRSRQVRICGPDWYQDLSYKQLSLLESFPDVLKKDTEERSVSNTRQFLKDLGIVPLPDNVFLRDLLEKCKRDPLYYFDQIRKEIRWREDQRRQALRSEKEPISDVEIAKRKYSVSERILLSAMFTIHLPLLLFKLHLILPQVSPKSKTGGNILNPLPKGMVSSLPQPKKKWFKSSKPDAISFKTASDESESFGIAEPKNMRDDQQSSDQVSLCDSSDDFKCKHKTSSMLSDQEMVAKTMVDASVQTEVHDAEPPVTHPIQNDNANPKDTKIPEKNEAPTSEKKITSISGLDINKRDIRIKENEDLTSVNESKLSSVDESDNIKNEDADLLETISLTPHTDYERVIATMMAQIVRVPTDNESEKREKIKECLENYNIEGLYEIFFGIDSKQQKTEIRTGSYENGPALKNETIKDLATENEQITPISGDTTLEFTEIKPIFTESGIQKLISQLREAITQQPKKQQLKYALNILANAGDPLASFPDVQKCQPVIRWYEIRTGIKKKLNENDREKLLGNSRKAWAVLMSNRSSLSSQKIPRCILTSKQLASYTWDKKKWAMNKINTAINNHKRNIRQAMVDDARLLYSTMNDLDYDSELNKNIRTTFFTYLPAAETEIYA</sequence>
<reference evidence="3 4" key="1">
    <citation type="journal article" date="2017" name="Gigascience">
        <title>Genome sequence of the small brown planthopper, Laodelphax striatellus.</title>
        <authorList>
            <person name="Zhu J."/>
            <person name="Jiang F."/>
            <person name="Wang X."/>
            <person name="Yang P."/>
            <person name="Bao Y."/>
            <person name="Zhao W."/>
            <person name="Wang W."/>
            <person name="Lu H."/>
            <person name="Wang Q."/>
            <person name="Cui N."/>
            <person name="Li J."/>
            <person name="Chen X."/>
            <person name="Luo L."/>
            <person name="Yu J."/>
            <person name="Kang L."/>
            <person name="Cui F."/>
        </authorList>
    </citation>
    <scope>NUCLEOTIDE SEQUENCE [LARGE SCALE GENOMIC DNA]</scope>
    <source>
        <strain evidence="3">Lst14</strain>
    </source>
</reference>
<dbReference type="AlphaFoldDB" id="A0A482WJU7"/>
<evidence type="ECO:0000313" key="3">
    <source>
        <dbReference type="EMBL" id="RZF33506.1"/>
    </source>
</evidence>
<dbReference type="SMR" id="A0A482WJU7"/>
<organism evidence="3 4">
    <name type="scientific">Laodelphax striatellus</name>
    <name type="common">Small brown planthopper</name>
    <name type="synonym">Delphax striatella</name>
    <dbReference type="NCBI Taxonomy" id="195883"/>
    <lineage>
        <taxon>Eukaryota</taxon>
        <taxon>Metazoa</taxon>
        <taxon>Ecdysozoa</taxon>
        <taxon>Arthropoda</taxon>
        <taxon>Hexapoda</taxon>
        <taxon>Insecta</taxon>
        <taxon>Pterygota</taxon>
        <taxon>Neoptera</taxon>
        <taxon>Paraneoptera</taxon>
        <taxon>Hemiptera</taxon>
        <taxon>Auchenorrhyncha</taxon>
        <taxon>Fulgoroidea</taxon>
        <taxon>Delphacidae</taxon>
        <taxon>Criomorphinae</taxon>
        <taxon>Laodelphax</taxon>
    </lineage>
</organism>
<dbReference type="Proteomes" id="UP000291343">
    <property type="component" value="Unassembled WGS sequence"/>
</dbReference>
<evidence type="ECO:0000259" key="2">
    <source>
        <dbReference type="Pfam" id="PF15995"/>
    </source>
</evidence>
<dbReference type="PANTHER" id="PTHR41967">
    <property type="entry name" value="FI19406P1-RELATED"/>
    <property type="match status" value="1"/>
</dbReference>
<gene>
    <name evidence="3" type="ORF">LSTR_LSTR010162</name>
</gene>
<proteinExistence type="predicted"/>
<dbReference type="InParanoid" id="A0A482WJU7"/>
<dbReference type="OrthoDB" id="6613664at2759"/>
<comment type="caution">
    <text evidence="3">The sequence shown here is derived from an EMBL/GenBank/DDBJ whole genome shotgun (WGS) entry which is preliminary data.</text>
</comment>
<keyword evidence="4" id="KW-1185">Reference proteome</keyword>
<feature type="region of interest" description="Disordered" evidence="1">
    <location>
        <begin position="323"/>
        <end position="350"/>
    </location>
</feature>
<evidence type="ECO:0000313" key="4">
    <source>
        <dbReference type="Proteomes" id="UP000291343"/>
    </source>
</evidence>
<accession>A0A482WJU7</accession>
<name>A0A482WJU7_LAOST</name>
<feature type="compositionally biased region" description="Basic and acidic residues" evidence="1">
    <location>
        <begin position="405"/>
        <end position="422"/>
    </location>
</feature>
<dbReference type="InterPro" id="IPR031936">
    <property type="entry name" value="DUF4771"/>
</dbReference>
<dbReference type="PANTHER" id="PTHR41967:SF6">
    <property type="entry name" value="FI19406P1-RELATED"/>
    <property type="match status" value="1"/>
</dbReference>